<keyword evidence="2" id="KW-0378">Hydrolase</keyword>
<evidence type="ECO:0000259" key="3">
    <source>
        <dbReference type="Pfam" id="PF03070"/>
    </source>
</evidence>
<dbReference type="PANTHER" id="PTHR43198:SF2">
    <property type="entry name" value="SI:CH1073-67J19.1-RELATED"/>
    <property type="match status" value="1"/>
</dbReference>
<feature type="domain" description="Thiaminase-2/PQQC" evidence="3">
    <location>
        <begin position="26"/>
        <end position="224"/>
    </location>
</feature>
<comment type="caution">
    <text evidence="4">The sequence shown here is derived from an EMBL/GenBank/DDBJ whole genome shotgun (WGS) entry which is preliminary data.</text>
</comment>
<protein>
    <recommendedName>
        <fullName evidence="2">Aminopyrimidine aminohydrolase</fullName>
        <ecNumber evidence="2">3.5.99.2</ecNumber>
    </recommendedName>
</protein>
<dbReference type="EMBL" id="AUBJ02000001">
    <property type="protein sequence ID" value="MCP2330234.1"/>
    <property type="molecule type" value="Genomic_DNA"/>
</dbReference>
<dbReference type="Pfam" id="PF03070">
    <property type="entry name" value="TENA_THI-4"/>
    <property type="match status" value="1"/>
</dbReference>
<evidence type="ECO:0000256" key="2">
    <source>
        <dbReference type="RuleBase" id="RU363093"/>
    </source>
</evidence>
<dbReference type="InterPro" id="IPR016084">
    <property type="entry name" value="Haem_Oase-like_multi-hlx"/>
</dbReference>
<reference evidence="4 5" key="1">
    <citation type="submission" date="2022-06" db="EMBL/GenBank/DDBJ databases">
        <title>Genomic Encyclopedia of Type Strains, Phase I: the one thousand microbial genomes (KMG-I) project.</title>
        <authorList>
            <person name="Kyrpides N."/>
        </authorList>
    </citation>
    <scope>NUCLEOTIDE SEQUENCE [LARGE SCALE GENOMIC DNA]</scope>
    <source>
        <strain evidence="4 5">DSM 43889</strain>
    </source>
</reference>
<dbReference type="EC" id="3.5.99.2" evidence="2"/>
<comment type="similarity">
    <text evidence="2">Belongs to the TenA family.</text>
</comment>
<dbReference type="PANTHER" id="PTHR43198">
    <property type="entry name" value="BIFUNCTIONAL TH2 PROTEIN"/>
    <property type="match status" value="1"/>
</dbReference>
<comment type="pathway">
    <text evidence="1 2">Cofactor biosynthesis; thiamine diphosphate biosynthesis.</text>
</comment>
<comment type="function">
    <text evidence="2">Catalyzes an amino-pyrimidine hydrolysis reaction at the C5' of the pyrimidine moiety of thiamine compounds, a reaction that is part of a thiamine salvage pathway.</text>
</comment>
<evidence type="ECO:0000313" key="4">
    <source>
        <dbReference type="EMBL" id="MCP2330234.1"/>
    </source>
</evidence>
<comment type="catalytic activity">
    <reaction evidence="2">
        <text>4-amino-5-aminomethyl-2-methylpyrimidine + H2O = 4-amino-5-hydroxymethyl-2-methylpyrimidine + NH4(+)</text>
        <dbReference type="Rhea" id="RHEA:31799"/>
        <dbReference type="ChEBI" id="CHEBI:15377"/>
        <dbReference type="ChEBI" id="CHEBI:16892"/>
        <dbReference type="ChEBI" id="CHEBI:28938"/>
        <dbReference type="ChEBI" id="CHEBI:63416"/>
        <dbReference type="EC" id="3.5.99.2"/>
    </reaction>
</comment>
<keyword evidence="2" id="KW-0784">Thiamine biosynthesis</keyword>
<dbReference type="NCBIfam" id="TIGR04306">
    <property type="entry name" value="salvage_TenA"/>
    <property type="match status" value="1"/>
</dbReference>
<evidence type="ECO:0000256" key="1">
    <source>
        <dbReference type="ARBA" id="ARBA00004948"/>
    </source>
</evidence>
<name>A0ABT1JCM2_ACTCY</name>
<accession>A0ABT1JCM2</accession>
<proteinExistence type="inferred from homology"/>
<dbReference type="InterPro" id="IPR050967">
    <property type="entry name" value="Thiamine_Salvage_TenA"/>
</dbReference>
<sequence>MPGMTGFSARLWNETAALQREMTLLPFNVELAEGTLSRDRFHFYLAQDARYLVGFGRALAVAAARAPDVDDVAFLAGAAREAIEVERALHAGYFARYGLGQDDLDRIETSPTCLAYTSYLAALATTGSFGELVAGLLPCFWVYHEVGTDIVRRQRTGPPRITDHPYQAWIDTYADEEFGRAVARCRQAVDRAAASAGAAERAAMTRAFTRASEYEWLFWDSAYRCEQWPTRRFLPTPGER</sequence>
<evidence type="ECO:0000313" key="5">
    <source>
        <dbReference type="Proteomes" id="UP000791080"/>
    </source>
</evidence>
<dbReference type="Proteomes" id="UP000791080">
    <property type="component" value="Unassembled WGS sequence"/>
</dbReference>
<dbReference type="InterPro" id="IPR004305">
    <property type="entry name" value="Thiaminase-2/PQQC"/>
</dbReference>
<keyword evidence="5" id="KW-1185">Reference proteome</keyword>
<dbReference type="InterPro" id="IPR027574">
    <property type="entry name" value="Thiaminase_II"/>
</dbReference>
<comment type="catalytic activity">
    <reaction evidence="2">
        <text>thiamine + H2O = 5-(2-hydroxyethyl)-4-methylthiazole + 4-amino-5-hydroxymethyl-2-methylpyrimidine + H(+)</text>
        <dbReference type="Rhea" id="RHEA:17509"/>
        <dbReference type="ChEBI" id="CHEBI:15377"/>
        <dbReference type="ChEBI" id="CHEBI:15378"/>
        <dbReference type="ChEBI" id="CHEBI:16892"/>
        <dbReference type="ChEBI" id="CHEBI:17957"/>
        <dbReference type="ChEBI" id="CHEBI:18385"/>
        <dbReference type="EC" id="3.5.99.2"/>
    </reaction>
</comment>
<dbReference type="CDD" id="cd19365">
    <property type="entry name" value="TenA_C-like"/>
    <property type="match status" value="1"/>
</dbReference>
<organism evidence="4 5">
    <name type="scientific">Actinoalloteichus caeruleus DSM 43889</name>
    <dbReference type="NCBI Taxonomy" id="1120930"/>
    <lineage>
        <taxon>Bacteria</taxon>
        <taxon>Bacillati</taxon>
        <taxon>Actinomycetota</taxon>
        <taxon>Actinomycetes</taxon>
        <taxon>Pseudonocardiales</taxon>
        <taxon>Pseudonocardiaceae</taxon>
        <taxon>Actinoalloteichus</taxon>
        <taxon>Actinoalloteichus cyanogriseus</taxon>
    </lineage>
</organism>
<gene>
    <name evidence="4" type="ORF">G443_000504</name>
</gene>
<dbReference type="Gene3D" id="1.20.910.10">
    <property type="entry name" value="Heme oxygenase-like"/>
    <property type="match status" value="1"/>
</dbReference>
<dbReference type="SUPFAM" id="SSF48613">
    <property type="entry name" value="Heme oxygenase-like"/>
    <property type="match status" value="1"/>
</dbReference>